<dbReference type="EMBL" id="AP019377">
    <property type="protein sequence ID" value="BBH94917.1"/>
    <property type="molecule type" value="Genomic_DNA"/>
</dbReference>
<organism evidence="2">
    <name type="scientific">Thermogemmatispora argillosa</name>
    <dbReference type="NCBI Taxonomy" id="2045280"/>
    <lineage>
        <taxon>Bacteria</taxon>
        <taxon>Bacillati</taxon>
        <taxon>Chloroflexota</taxon>
        <taxon>Ktedonobacteria</taxon>
        <taxon>Thermogemmatisporales</taxon>
        <taxon>Thermogemmatisporaceae</taxon>
        <taxon>Thermogemmatispora</taxon>
    </lineage>
</organism>
<protein>
    <submittedName>
        <fullName evidence="2">Uncharacterized protein</fullName>
    </submittedName>
</protein>
<reference evidence="2" key="1">
    <citation type="submission" date="2018-12" db="EMBL/GenBank/DDBJ databases">
        <title>Novel natural products biosynthetic potential of the class Ktedonobacteria.</title>
        <authorList>
            <person name="Zheng Y."/>
            <person name="Saitou A."/>
            <person name="Wang C.M."/>
            <person name="Toyoda A."/>
            <person name="Minakuchi Y."/>
            <person name="Sekiguchi Y."/>
            <person name="Ueda K."/>
            <person name="Takano H."/>
            <person name="Sakai Y."/>
            <person name="Yokota A."/>
            <person name="Yabe S."/>
        </authorList>
    </citation>
    <scope>NUCLEOTIDE SEQUENCE</scope>
    <source>
        <strain evidence="2">A3-2</strain>
    </source>
</reference>
<keyword evidence="1" id="KW-0472">Membrane</keyword>
<proteinExistence type="predicted"/>
<keyword evidence="1" id="KW-1133">Transmembrane helix</keyword>
<feature type="transmembrane region" description="Helical" evidence="1">
    <location>
        <begin position="35"/>
        <end position="56"/>
    </location>
</feature>
<dbReference type="AlphaFoldDB" id="A0A455T306"/>
<gene>
    <name evidence="2" type="ORF">KTA_31160</name>
</gene>
<evidence type="ECO:0000256" key="1">
    <source>
        <dbReference type="SAM" id="Phobius"/>
    </source>
</evidence>
<keyword evidence="1" id="KW-0812">Transmembrane</keyword>
<sequence length="76" mass="8618">MSKTLLSTVLLFLVFAAFLWWGLWQLANRTSTEDVIYALMLLGCAGYALVSILLLPRKKTGDEQERQSGKARQTQR</sequence>
<name>A0A455T306_9CHLR</name>
<evidence type="ECO:0000313" key="2">
    <source>
        <dbReference type="EMBL" id="BBH94917.1"/>
    </source>
</evidence>
<accession>A0A455T306</accession>